<dbReference type="RefSeq" id="WP_008698239.1">
    <property type="nucleotide sequence ID" value="NZ_KE161009.1"/>
</dbReference>
<evidence type="ECO:0000313" key="1">
    <source>
        <dbReference type="EMBL" id="EHO79776.1"/>
    </source>
</evidence>
<dbReference type="BioCyc" id="FSP457404-HMP:GTSQ-2541-MONOMER"/>
<gene>
    <name evidence="1" type="ORF">HMPREF0402_02515</name>
</gene>
<accession>H1PVS2</accession>
<evidence type="ECO:0000313" key="2">
    <source>
        <dbReference type="Proteomes" id="UP000003233"/>
    </source>
</evidence>
<name>H1PVS2_9FUSO</name>
<dbReference type="PATRIC" id="fig|457404.5.peg.2636"/>
<reference evidence="1 2" key="1">
    <citation type="submission" date="2012-07" db="EMBL/GenBank/DDBJ databases">
        <title>The Genome Sequence of Fusobacterium ulcerans 12_1B.</title>
        <authorList>
            <consortium name="The Broad Institute Genome Sequencing Platform"/>
            <person name="Earl A."/>
            <person name="Ward D."/>
            <person name="Feldgarden M."/>
            <person name="Gevers D."/>
            <person name="Strauss J."/>
            <person name="Ambrose C.E."/>
            <person name="Allen-Vercoe E."/>
            <person name="Walker B."/>
            <person name="Young S.K."/>
            <person name="Zeng Q."/>
            <person name="Gargeya S."/>
            <person name="Fitzgerald M."/>
            <person name="Haas B."/>
            <person name="Abouelleil A."/>
            <person name="Alvarado L."/>
            <person name="Arachchi H.M."/>
            <person name="Berlin A.M."/>
            <person name="Chapman S.B."/>
            <person name="Goldberg J."/>
            <person name="Griggs A."/>
            <person name="Gujja S."/>
            <person name="Hansen M."/>
            <person name="Howarth C."/>
            <person name="Imamovic A."/>
            <person name="Larimer J."/>
            <person name="McCowen C."/>
            <person name="Montmayeur A."/>
            <person name="Murphy C."/>
            <person name="Neiman D."/>
            <person name="Pearson M."/>
            <person name="Priest M."/>
            <person name="Roberts A."/>
            <person name="Saif S."/>
            <person name="Shea T."/>
            <person name="Sisk P."/>
            <person name="Sykes S."/>
            <person name="Wortman J."/>
            <person name="Nusbaum C."/>
            <person name="Birren B."/>
        </authorList>
    </citation>
    <scope>NUCLEOTIDE SEQUENCE [LARGE SCALE GENOMIC DNA]</scope>
    <source>
        <strain evidence="1 2">12_1B</strain>
    </source>
</reference>
<dbReference type="EMBL" id="AGWJ02000023">
    <property type="protein sequence ID" value="EHO79776.1"/>
    <property type="molecule type" value="Genomic_DNA"/>
</dbReference>
<protein>
    <submittedName>
        <fullName evidence="1">Uncharacterized protein</fullName>
    </submittedName>
</protein>
<dbReference type="Proteomes" id="UP000003233">
    <property type="component" value="Unassembled WGS sequence"/>
</dbReference>
<organism evidence="1 2">
    <name type="scientific">Fusobacterium ulcerans 12-1B</name>
    <dbReference type="NCBI Taxonomy" id="457404"/>
    <lineage>
        <taxon>Bacteria</taxon>
        <taxon>Fusobacteriati</taxon>
        <taxon>Fusobacteriota</taxon>
        <taxon>Fusobacteriia</taxon>
        <taxon>Fusobacteriales</taxon>
        <taxon>Fusobacteriaceae</taxon>
        <taxon>Fusobacterium</taxon>
    </lineage>
</organism>
<comment type="caution">
    <text evidence="1">The sequence shown here is derived from an EMBL/GenBank/DDBJ whole genome shotgun (WGS) entry which is preliminary data.</text>
</comment>
<sequence>MKTFNHSHIVNKYSKEFTFTRNNKGEIVDGVPKINKETFIGKAAVLQLNPLQLQDMSDYIISDKAAYFSKKQGYIPKIGDTFVLNGNKYILHKPLDNEYLSDYIRFIARRDIVGDSD</sequence>
<dbReference type="HOGENOM" id="CLU_2081404_0_0_0"/>
<keyword evidence="2" id="KW-1185">Reference proteome</keyword>
<proteinExistence type="predicted"/>
<dbReference type="AlphaFoldDB" id="H1PVS2"/>